<feature type="transmembrane region" description="Helical" evidence="13">
    <location>
        <begin position="299"/>
        <end position="317"/>
    </location>
</feature>
<dbReference type="Pfam" id="PF01032">
    <property type="entry name" value="FecCD"/>
    <property type="match status" value="1"/>
</dbReference>
<evidence type="ECO:0000256" key="6">
    <source>
        <dbReference type="ARBA" id="ARBA00022692"/>
    </source>
</evidence>
<dbReference type="PANTHER" id="PTHR30472">
    <property type="entry name" value="FERRIC ENTEROBACTIN TRANSPORT SYSTEM PERMEASE PROTEIN"/>
    <property type="match status" value="1"/>
</dbReference>
<reference evidence="14 15" key="1">
    <citation type="submission" date="2018-03" db="EMBL/GenBank/DDBJ databases">
        <authorList>
            <person name="Keele B.F."/>
        </authorList>
    </citation>
    <scope>NUCLEOTIDE SEQUENCE [LARGE SCALE GENOMIC DNA]</scope>
    <source>
        <strain evidence="14">ZCTH4_d</strain>
    </source>
</reference>
<feature type="transmembrane region" description="Helical" evidence="13">
    <location>
        <begin position="229"/>
        <end position="256"/>
    </location>
</feature>
<comment type="function">
    <text evidence="10">Part of the binding-protein-dependent transport system for heme-iron. Responsible for the translocation of the substrate across the membrane.</text>
</comment>
<keyword evidence="8" id="KW-0408">Iron</keyword>
<evidence type="ECO:0000256" key="8">
    <source>
        <dbReference type="ARBA" id="ARBA00023004"/>
    </source>
</evidence>
<evidence type="ECO:0000256" key="7">
    <source>
        <dbReference type="ARBA" id="ARBA00022989"/>
    </source>
</evidence>
<dbReference type="EMBL" id="QEWE01000047">
    <property type="protein sequence ID" value="REJ23752.1"/>
    <property type="molecule type" value="Genomic_DNA"/>
</dbReference>
<keyword evidence="5" id="KW-1003">Cell membrane</keyword>
<evidence type="ECO:0000256" key="1">
    <source>
        <dbReference type="ARBA" id="ARBA00004651"/>
    </source>
</evidence>
<dbReference type="CDD" id="cd06550">
    <property type="entry name" value="TM_ABC_iron-siderophores_like"/>
    <property type="match status" value="1"/>
</dbReference>
<dbReference type="RefSeq" id="WP_276645012.1">
    <property type="nucleotide sequence ID" value="NZ_QEWE01000047.1"/>
</dbReference>
<evidence type="ECO:0000256" key="12">
    <source>
        <dbReference type="ARBA" id="ARBA00031465"/>
    </source>
</evidence>
<dbReference type="GO" id="GO:0022857">
    <property type="term" value="F:transmembrane transporter activity"/>
    <property type="evidence" value="ECO:0007669"/>
    <property type="project" value="InterPro"/>
</dbReference>
<evidence type="ECO:0000256" key="3">
    <source>
        <dbReference type="ARBA" id="ARBA00018524"/>
    </source>
</evidence>
<evidence type="ECO:0000256" key="4">
    <source>
        <dbReference type="ARBA" id="ARBA00022448"/>
    </source>
</evidence>
<organism evidence="14 15">
    <name type="scientific">Caldibacillus debilis</name>
    <dbReference type="NCBI Taxonomy" id="301148"/>
    <lineage>
        <taxon>Bacteria</taxon>
        <taxon>Bacillati</taxon>
        <taxon>Bacillota</taxon>
        <taxon>Bacilli</taxon>
        <taxon>Bacillales</taxon>
        <taxon>Bacillaceae</taxon>
        <taxon>Caldibacillus</taxon>
    </lineage>
</organism>
<dbReference type="PANTHER" id="PTHR30472:SF21">
    <property type="entry name" value="HEME-IRON TRANSPORT SYSTEM PERMEASE PROTEIN ISDF-RELATED"/>
    <property type="match status" value="1"/>
</dbReference>
<feature type="transmembrane region" description="Helical" evidence="13">
    <location>
        <begin position="112"/>
        <end position="132"/>
    </location>
</feature>
<dbReference type="SUPFAM" id="SSF81345">
    <property type="entry name" value="ABC transporter involved in vitamin B12 uptake, BtuC"/>
    <property type="match status" value="1"/>
</dbReference>
<feature type="transmembrane region" description="Helical" evidence="13">
    <location>
        <begin position="189"/>
        <end position="209"/>
    </location>
</feature>
<keyword evidence="7 13" id="KW-1133">Transmembrane helix</keyword>
<dbReference type="InterPro" id="IPR037294">
    <property type="entry name" value="ABC_BtuC-like"/>
</dbReference>
<proteinExistence type="inferred from homology"/>
<feature type="transmembrane region" description="Helical" evidence="13">
    <location>
        <begin position="55"/>
        <end position="75"/>
    </location>
</feature>
<keyword evidence="6 13" id="KW-0812">Transmembrane</keyword>
<comment type="subcellular location">
    <subcellularLocation>
        <location evidence="1">Cell membrane</location>
        <topology evidence="1">Multi-pass membrane protein</topology>
    </subcellularLocation>
</comment>
<protein>
    <recommendedName>
        <fullName evidence="3">Probable heme-iron transport system permease protein IsdF</fullName>
    </recommendedName>
    <alternativeName>
        <fullName evidence="12">Iron-regulated surface determinant protein F</fullName>
    </alternativeName>
    <alternativeName>
        <fullName evidence="11">Staphylococcal iron-regulated protein G</fullName>
    </alternativeName>
</protein>
<evidence type="ECO:0000256" key="10">
    <source>
        <dbReference type="ARBA" id="ARBA00025320"/>
    </source>
</evidence>
<feature type="transmembrane region" description="Helical" evidence="13">
    <location>
        <begin position="139"/>
        <end position="157"/>
    </location>
</feature>
<evidence type="ECO:0000313" key="14">
    <source>
        <dbReference type="EMBL" id="REJ23752.1"/>
    </source>
</evidence>
<dbReference type="Gene3D" id="1.10.3470.10">
    <property type="entry name" value="ABC transporter involved in vitamin B12 uptake, BtuC"/>
    <property type="match status" value="1"/>
</dbReference>
<gene>
    <name evidence="14" type="ORF">C6P37_16780</name>
</gene>
<dbReference type="GO" id="GO:0033214">
    <property type="term" value="P:siderophore-iron import into cell"/>
    <property type="evidence" value="ECO:0007669"/>
    <property type="project" value="TreeGrafter"/>
</dbReference>
<evidence type="ECO:0000256" key="11">
    <source>
        <dbReference type="ARBA" id="ARBA00031149"/>
    </source>
</evidence>
<dbReference type="AlphaFoldDB" id="A0A3E0JUN2"/>
<name>A0A3E0JUN2_9BACI</name>
<feature type="transmembrane region" description="Helical" evidence="13">
    <location>
        <begin position="87"/>
        <end position="106"/>
    </location>
</feature>
<dbReference type="InterPro" id="IPR000522">
    <property type="entry name" value="ABC_transptr_permease_BtuC"/>
</dbReference>
<evidence type="ECO:0000256" key="2">
    <source>
        <dbReference type="ARBA" id="ARBA00007935"/>
    </source>
</evidence>
<sequence length="326" mass="34921">MKKTWLSFAAVGVLLVAVTLFSILNGSLEVPFTELINGLLHGGNEDVEVIKDMRFPRIIVSLFAGANLAVSGLLLQAVMRNPLAEPGIIGISSGANFVSLTMISLFPTLFFWMPLFAFFGGILACFLVYSFSWKSGLSPLRLILVGVAVNAVFTALYESFNYRGYTTASTARAAASTLSQQTWDDVQTIVVYGAVGLIASLLVYPWCNVLALQDKTARNLGLHVTRARLIISAVAVYLAGVTTATVGVIAFVGLLVPHIGRLLVGSDYKILIPFSILSGALLILTADTIGRVFLAPTELPSSIILSFIGGPFLIALIRRSDRIYGS</sequence>
<keyword evidence="4" id="KW-0813">Transport</keyword>
<evidence type="ECO:0000256" key="13">
    <source>
        <dbReference type="SAM" id="Phobius"/>
    </source>
</evidence>
<dbReference type="FunFam" id="1.10.3470.10:FF:000001">
    <property type="entry name" value="Vitamin B12 ABC transporter permease BtuC"/>
    <property type="match status" value="1"/>
</dbReference>
<dbReference type="GO" id="GO:0005886">
    <property type="term" value="C:plasma membrane"/>
    <property type="evidence" value="ECO:0007669"/>
    <property type="project" value="UniProtKB-SubCell"/>
</dbReference>
<comment type="similarity">
    <text evidence="2">Belongs to the binding-protein-dependent transport system permease family. FecCD subfamily.</text>
</comment>
<evidence type="ECO:0000256" key="9">
    <source>
        <dbReference type="ARBA" id="ARBA00023136"/>
    </source>
</evidence>
<keyword evidence="9 13" id="KW-0472">Membrane</keyword>
<accession>A0A3E0JUN2</accession>
<comment type="caution">
    <text evidence="14">The sequence shown here is derived from an EMBL/GenBank/DDBJ whole genome shotgun (WGS) entry which is preliminary data.</text>
</comment>
<feature type="transmembrane region" description="Helical" evidence="13">
    <location>
        <begin position="268"/>
        <end position="287"/>
    </location>
</feature>
<evidence type="ECO:0000256" key="5">
    <source>
        <dbReference type="ARBA" id="ARBA00022475"/>
    </source>
</evidence>
<dbReference type="Proteomes" id="UP000257014">
    <property type="component" value="Unassembled WGS sequence"/>
</dbReference>
<evidence type="ECO:0000313" key="15">
    <source>
        <dbReference type="Proteomes" id="UP000257014"/>
    </source>
</evidence>